<evidence type="ECO:0000256" key="3">
    <source>
        <dbReference type="ARBA" id="ARBA00022617"/>
    </source>
</evidence>
<dbReference type="EMBL" id="JARGEI010000010">
    <property type="protein sequence ID" value="KAJ8725139.1"/>
    <property type="molecule type" value="Genomic_DNA"/>
</dbReference>
<dbReference type="GO" id="GO:0005506">
    <property type="term" value="F:iron ion binding"/>
    <property type="evidence" value="ECO:0007669"/>
    <property type="project" value="InterPro"/>
</dbReference>
<evidence type="ECO:0000313" key="11">
    <source>
        <dbReference type="EMBL" id="KAJ8725139.1"/>
    </source>
</evidence>
<evidence type="ECO:0000256" key="2">
    <source>
        <dbReference type="ARBA" id="ARBA00010617"/>
    </source>
</evidence>
<name>A0AAD8DV17_MYTSE</name>
<keyword evidence="10" id="KW-1133">Transmembrane helix</keyword>
<comment type="caution">
    <text evidence="11">The sequence shown here is derived from an EMBL/GenBank/DDBJ whole genome shotgun (WGS) entry which is preliminary data.</text>
</comment>
<dbReference type="InterPro" id="IPR050196">
    <property type="entry name" value="Cytochrome_P450_Monoox"/>
</dbReference>
<dbReference type="CDD" id="cd20628">
    <property type="entry name" value="CYP4"/>
    <property type="match status" value="1"/>
</dbReference>
<feature type="transmembrane region" description="Helical" evidence="10">
    <location>
        <begin position="12"/>
        <end position="31"/>
    </location>
</feature>
<dbReference type="PANTHER" id="PTHR24291">
    <property type="entry name" value="CYTOCHROME P450 FAMILY 4"/>
    <property type="match status" value="1"/>
</dbReference>
<keyword evidence="10" id="KW-0812">Transmembrane</keyword>
<dbReference type="SUPFAM" id="SSF48264">
    <property type="entry name" value="Cytochrome P450"/>
    <property type="match status" value="1"/>
</dbReference>
<comment type="similarity">
    <text evidence="2 9">Belongs to the cytochrome P450 family.</text>
</comment>
<keyword evidence="12" id="KW-1185">Reference proteome</keyword>
<evidence type="ECO:0000256" key="6">
    <source>
        <dbReference type="ARBA" id="ARBA00023004"/>
    </source>
</evidence>
<dbReference type="Proteomes" id="UP001231518">
    <property type="component" value="Chromosome 7"/>
</dbReference>
<dbReference type="PANTHER" id="PTHR24291:SF106">
    <property type="entry name" value="CYTOCHROME P450 4G1-RELATED"/>
    <property type="match status" value="1"/>
</dbReference>
<accession>A0AAD8DV17</accession>
<evidence type="ECO:0000256" key="1">
    <source>
        <dbReference type="ARBA" id="ARBA00001971"/>
    </source>
</evidence>
<dbReference type="AlphaFoldDB" id="A0AAD8DV17"/>
<dbReference type="PROSITE" id="PS00086">
    <property type="entry name" value="CYTOCHROME_P450"/>
    <property type="match status" value="1"/>
</dbReference>
<keyword evidence="7 9" id="KW-0503">Monooxygenase</keyword>
<dbReference type="GO" id="GO:0004497">
    <property type="term" value="F:monooxygenase activity"/>
    <property type="evidence" value="ECO:0007669"/>
    <property type="project" value="UniProtKB-KW"/>
</dbReference>
<keyword evidence="3 8" id="KW-0349">Heme</keyword>
<evidence type="ECO:0000256" key="10">
    <source>
        <dbReference type="SAM" id="Phobius"/>
    </source>
</evidence>
<dbReference type="InterPro" id="IPR017972">
    <property type="entry name" value="Cyt_P450_CS"/>
</dbReference>
<evidence type="ECO:0008006" key="13">
    <source>
        <dbReference type="Google" id="ProtNLM"/>
    </source>
</evidence>
<evidence type="ECO:0000256" key="8">
    <source>
        <dbReference type="PIRSR" id="PIRSR602401-1"/>
    </source>
</evidence>
<dbReference type="Gene3D" id="1.10.630.10">
    <property type="entry name" value="Cytochrome P450"/>
    <property type="match status" value="1"/>
</dbReference>
<dbReference type="PRINTS" id="PR00463">
    <property type="entry name" value="EP450I"/>
</dbReference>
<keyword evidence="10" id="KW-0472">Membrane</keyword>
<keyword evidence="5 9" id="KW-0560">Oxidoreductase</keyword>
<sequence length="568" mass="64934">MTSIVDDTNQVGSAHLVFYPLLFITSVLWLIHRWQQQSRFFKLGNVLPGPAGVPFFGNALLAFGKKPDQLVDIALGYAEQYGTVIRAWLGSKLIVFLLDADDVEVILNSQVHIDKAPEYRFFKPWLGEGLLISTGPKWRSHRKMIAPTFHINILKSFVGVFNKNSKSVVEKMCSEVGKTFDVHDYMSTATVDILLETAMGITRKTQDESGFDYAMAVMKMCDIIHQRHYKFWLRFDAIFNFSSFFEQQKNFLNIIHGLTNKVIKSKKETYFENKAKGFIPPTLAELTRDDDNVLATDNKTLSDTVFKGYRDDLDFNDDNDVGEKKRLAFLDLMIESAQNGTHQLTDQEIKEEVDTIMFEGHDTTAAGSSFVLCLLGVYKDVQVKVYNELYEIFGDSDRPVTFADTLQMKYLERVILESLRLYPPVPVIARKLNRDVNVVTNNYLIPAGATVVIGTYKIHRSPKYYKDPETFNPDNFLPENMQNRNYYSYIPFSAGPRSCVGRKYALLKLKILLSTILRNYETTSAVPEKDFKLLGDIILKRSDGFRISIEPRKRVPINLGINKKKTTQ</sequence>
<dbReference type="PRINTS" id="PR00385">
    <property type="entry name" value="P450"/>
</dbReference>
<keyword evidence="6 8" id="KW-0408">Iron</keyword>
<evidence type="ECO:0000256" key="4">
    <source>
        <dbReference type="ARBA" id="ARBA00022723"/>
    </source>
</evidence>
<evidence type="ECO:0000256" key="9">
    <source>
        <dbReference type="RuleBase" id="RU000461"/>
    </source>
</evidence>
<evidence type="ECO:0000313" key="12">
    <source>
        <dbReference type="Proteomes" id="UP001231518"/>
    </source>
</evidence>
<organism evidence="11 12">
    <name type="scientific">Mythimna separata</name>
    <name type="common">Oriental armyworm</name>
    <name type="synonym">Pseudaletia separata</name>
    <dbReference type="NCBI Taxonomy" id="271217"/>
    <lineage>
        <taxon>Eukaryota</taxon>
        <taxon>Metazoa</taxon>
        <taxon>Ecdysozoa</taxon>
        <taxon>Arthropoda</taxon>
        <taxon>Hexapoda</taxon>
        <taxon>Insecta</taxon>
        <taxon>Pterygota</taxon>
        <taxon>Neoptera</taxon>
        <taxon>Endopterygota</taxon>
        <taxon>Lepidoptera</taxon>
        <taxon>Glossata</taxon>
        <taxon>Ditrysia</taxon>
        <taxon>Noctuoidea</taxon>
        <taxon>Noctuidae</taxon>
        <taxon>Noctuinae</taxon>
        <taxon>Hadenini</taxon>
        <taxon>Mythimna</taxon>
    </lineage>
</organism>
<dbReference type="InterPro" id="IPR036396">
    <property type="entry name" value="Cyt_P450_sf"/>
</dbReference>
<proteinExistence type="inferred from homology"/>
<dbReference type="Pfam" id="PF00067">
    <property type="entry name" value="p450"/>
    <property type="match status" value="1"/>
</dbReference>
<evidence type="ECO:0000256" key="7">
    <source>
        <dbReference type="ARBA" id="ARBA00023033"/>
    </source>
</evidence>
<evidence type="ECO:0000256" key="5">
    <source>
        <dbReference type="ARBA" id="ARBA00023002"/>
    </source>
</evidence>
<dbReference type="GO" id="GO:0016705">
    <property type="term" value="F:oxidoreductase activity, acting on paired donors, with incorporation or reduction of molecular oxygen"/>
    <property type="evidence" value="ECO:0007669"/>
    <property type="project" value="InterPro"/>
</dbReference>
<dbReference type="GO" id="GO:0020037">
    <property type="term" value="F:heme binding"/>
    <property type="evidence" value="ECO:0007669"/>
    <property type="project" value="InterPro"/>
</dbReference>
<protein>
    <recommendedName>
        <fullName evidence="13">Cytochrome P450</fullName>
    </recommendedName>
</protein>
<dbReference type="InterPro" id="IPR001128">
    <property type="entry name" value="Cyt_P450"/>
</dbReference>
<reference evidence="11" key="1">
    <citation type="submission" date="2023-03" db="EMBL/GenBank/DDBJ databases">
        <title>Chromosome-level genomes of two armyworms, Mythimna separata and Mythimna loreyi, provide insights into the biosynthesis and reception of sex pheromones.</title>
        <authorList>
            <person name="Zhao H."/>
        </authorList>
    </citation>
    <scope>NUCLEOTIDE SEQUENCE</scope>
    <source>
        <strain evidence="11">BeijingLab</strain>
        <tissue evidence="11">Pupa</tissue>
    </source>
</reference>
<gene>
    <name evidence="11" type="ORF">PYW07_016097</name>
</gene>
<comment type="cofactor">
    <cofactor evidence="1 8">
        <name>heme</name>
        <dbReference type="ChEBI" id="CHEBI:30413"/>
    </cofactor>
</comment>
<keyword evidence="4 8" id="KW-0479">Metal-binding</keyword>
<feature type="binding site" description="axial binding residue" evidence="8">
    <location>
        <position position="499"/>
    </location>
    <ligand>
        <name>heme</name>
        <dbReference type="ChEBI" id="CHEBI:30413"/>
    </ligand>
    <ligandPart>
        <name>Fe</name>
        <dbReference type="ChEBI" id="CHEBI:18248"/>
    </ligandPart>
</feature>
<dbReference type="InterPro" id="IPR002401">
    <property type="entry name" value="Cyt_P450_E_grp-I"/>
</dbReference>